<comment type="similarity">
    <text evidence="1">Belongs to the metallo-dependent hydrolases superfamily.</text>
</comment>
<dbReference type="InterPro" id="IPR052350">
    <property type="entry name" value="Metallo-dep_Lactonases"/>
</dbReference>
<evidence type="ECO:0000313" key="3">
    <source>
        <dbReference type="EMBL" id="EBA07509.1"/>
    </source>
</evidence>
<sequence length="280" mass="31438">MAVQVDAHHHFWHPARGDYGWMPEDDPVLSRPYTPADLAAGLTGTGVTRTVLVQAAPTTGETEYLLGIADATPHVAGVVGWIDFGDRGQARTLERLARHPKFKGVRPMIQDLPDDDWMLRDDVQWAYAALVDLDLTFDCLGCPRHMPNFRRLLDRYPDLRAVLDHCLKPQLRAHTPEAHAEWCDGMSGLAQTQTFLKLSGLVTEADTDWSAEALRPYTDHALSVFGAERTMWGSDWPVLRLRAEYEDWHALAHTLTDHLDAAAKDAIFGATATRFYRLET</sequence>
<reference evidence="3 4" key="1">
    <citation type="submission" date="2006-06" db="EMBL/GenBank/DDBJ databases">
        <authorList>
            <person name="Moran M.A."/>
            <person name="Ferriera S."/>
            <person name="Johnson J."/>
            <person name="Kravitz S."/>
            <person name="Beeson K."/>
            <person name="Sutton G."/>
            <person name="Rogers Y.-H."/>
            <person name="Friedman R."/>
            <person name="Frazier M."/>
            <person name="Venter J.C."/>
        </authorList>
    </citation>
    <scope>NUCLEOTIDE SEQUENCE [LARGE SCALE GENOMIC DNA]</scope>
    <source>
        <strain evidence="3 4">E-37</strain>
    </source>
</reference>
<dbReference type="PANTHER" id="PTHR43569:SF2">
    <property type="entry name" value="AMIDOHYDROLASE-RELATED DOMAIN-CONTAINING PROTEIN"/>
    <property type="match status" value="1"/>
</dbReference>
<dbReference type="InterPro" id="IPR032466">
    <property type="entry name" value="Metal_Hydrolase"/>
</dbReference>
<keyword evidence="4" id="KW-1185">Reference proteome</keyword>
<dbReference type="EMBL" id="AAYA01000009">
    <property type="protein sequence ID" value="EBA07509.1"/>
    <property type="molecule type" value="Genomic_DNA"/>
</dbReference>
<keyword evidence="3" id="KW-0378">Hydrolase</keyword>
<proteinExistence type="inferred from homology"/>
<dbReference type="Proteomes" id="UP000005713">
    <property type="component" value="Unassembled WGS sequence"/>
</dbReference>
<dbReference type="eggNOG" id="COG3618">
    <property type="taxonomic scope" value="Bacteria"/>
</dbReference>
<dbReference type="AlphaFoldDB" id="A3K5X0"/>
<comment type="caution">
    <text evidence="3">The sequence shown here is derived from an EMBL/GenBank/DDBJ whole genome shotgun (WGS) entry which is preliminary data.</text>
</comment>
<dbReference type="OrthoDB" id="9787654at2"/>
<gene>
    <name evidence="3" type="ORF">SSE37_21960</name>
</gene>
<dbReference type="RefSeq" id="WP_005860580.1">
    <property type="nucleotide sequence ID" value="NZ_AAYA01000009.1"/>
</dbReference>
<evidence type="ECO:0000259" key="2">
    <source>
        <dbReference type="Pfam" id="PF04909"/>
    </source>
</evidence>
<protein>
    <submittedName>
        <fullName evidence="3">Amidohydrolase 2</fullName>
    </submittedName>
</protein>
<accession>A3K5X0</accession>
<feature type="domain" description="Amidohydrolase-related" evidence="2">
    <location>
        <begin position="5"/>
        <end position="278"/>
    </location>
</feature>
<dbReference type="Pfam" id="PF04909">
    <property type="entry name" value="Amidohydro_2"/>
    <property type="match status" value="1"/>
</dbReference>
<evidence type="ECO:0000256" key="1">
    <source>
        <dbReference type="ARBA" id="ARBA00038310"/>
    </source>
</evidence>
<dbReference type="Gene3D" id="3.20.20.140">
    <property type="entry name" value="Metal-dependent hydrolases"/>
    <property type="match status" value="1"/>
</dbReference>
<organism evidence="3 4">
    <name type="scientific">Sagittula stellata (strain ATCC 700073 / DSM 11524 / E-37)</name>
    <dbReference type="NCBI Taxonomy" id="388399"/>
    <lineage>
        <taxon>Bacteria</taxon>
        <taxon>Pseudomonadati</taxon>
        <taxon>Pseudomonadota</taxon>
        <taxon>Alphaproteobacteria</taxon>
        <taxon>Rhodobacterales</taxon>
        <taxon>Roseobacteraceae</taxon>
        <taxon>Sagittula</taxon>
    </lineage>
</organism>
<dbReference type="SUPFAM" id="SSF51556">
    <property type="entry name" value="Metallo-dependent hydrolases"/>
    <property type="match status" value="1"/>
</dbReference>
<dbReference type="InterPro" id="IPR006680">
    <property type="entry name" value="Amidohydro-rel"/>
</dbReference>
<dbReference type="PANTHER" id="PTHR43569">
    <property type="entry name" value="AMIDOHYDROLASE"/>
    <property type="match status" value="1"/>
</dbReference>
<evidence type="ECO:0000313" key="4">
    <source>
        <dbReference type="Proteomes" id="UP000005713"/>
    </source>
</evidence>
<name>A3K5X0_SAGS3</name>
<dbReference type="GO" id="GO:0016787">
    <property type="term" value="F:hydrolase activity"/>
    <property type="evidence" value="ECO:0007669"/>
    <property type="project" value="UniProtKB-KW"/>
</dbReference>